<feature type="compositionally biased region" description="Polar residues" evidence="1">
    <location>
        <begin position="96"/>
        <end position="106"/>
    </location>
</feature>
<dbReference type="Proteomes" id="UP000314294">
    <property type="component" value="Unassembled WGS sequence"/>
</dbReference>
<keyword evidence="3" id="KW-1185">Reference proteome</keyword>
<sequence>MSVETLREGRGLSLCLVSDHLARTIKRPLRRFVCSRVLEKKRRSLLISRDPEAQPSLFLLPPPRVISAGAASRYQSGLTISKTADSDRLRRADIGSAQTRTDTSPSAEPAGDMKRKKADSVQPLEQ</sequence>
<protein>
    <submittedName>
        <fullName evidence="2">Uncharacterized protein</fullName>
    </submittedName>
</protein>
<proteinExistence type="predicted"/>
<name>A0A4Z2GCY4_9TELE</name>
<accession>A0A4Z2GCY4</accession>
<evidence type="ECO:0000313" key="2">
    <source>
        <dbReference type="EMBL" id="TNN51436.1"/>
    </source>
</evidence>
<dbReference type="EMBL" id="SRLO01000582">
    <property type="protein sequence ID" value="TNN51436.1"/>
    <property type="molecule type" value="Genomic_DNA"/>
</dbReference>
<feature type="region of interest" description="Disordered" evidence="1">
    <location>
        <begin position="77"/>
        <end position="126"/>
    </location>
</feature>
<dbReference type="AlphaFoldDB" id="A0A4Z2GCY4"/>
<comment type="caution">
    <text evidence="2">The sequence shown here is derived from an EMBL/GenBank/DDBJ whole genome shotgun (WGS) entry which is preliminary data.</text>
</comment>
<gene>
    <name evidence="2" type="ORF">EYF80_038348</name>
</gene>
<reference evidence="2 3" key="1">
    <citation type="submission" date="2019-03" db="EMBL/GenBank/DDBJ databases">
        <title>First draft genome of Liparis tanakae, snailfish: a comprehensive survey of snailfish specific genes.</title>
        <authorList>
            <person name="Kim W."/>
            <person name="Song I."/>
            <person name="Jeong J.-H."/>
            <person name="Kim D."/>
            <person name="Kim S."/>
            <person name="Ryu S."/>
            <person name="Song J.Y."/>
            <person name="Lee S.K."/>
        </authorList>
    </citation>
    <scope>NUCLEOTIDE SEQUENCE [LARGE SCALE GENOMIC DNA]</scope>
    <source>
        <tissue evidence="2">Muscle</tissue>
    </source>
</reference>
<organism evidence="2 3">
    <name type="scientific">Liparis tanakae</name>
    <name type="common">Tanaka's snailfish</name>
    <dbReference type="NCBI Taxonomy" id="230148"/>
    <lineage>
        <taxon>Eukaryota</taxon>
        <taxon>Metazoa</taxon>
        <taxon>Chordata</taxon>
        <taxon>Craniata</taxon>
        <taxon>Vertebrata</taxon>
        <taxon>Euteleostomi</taxon>
        <taxon>Actinopterygii</taxon>
        <taxon>Neopterygii</taxon>
        <taxon>Teleostei</taxon>
        <taxon>Neoteleostei</taxon>
        <taxon>Acanthomorphata</taxon>
        <taxon>Eupercaria</taxon>
        <taxon>Perciformes</taxon>
        <taxon>Cottioidei</taxon>
        <taxon>Cottales</taxon>
        <taxon>Liparidae</taxon>
        <taxon>Liparis</taxon>
    </lineage>
</organism>
<evidence type="ECO:0000256" key="1">
    <source>
        <dbReference type="SAM" id="MobiDB-lite"/>
    </source>
</evidence>
<evidence type="ECO:0000313" key="3">
    <source>
        <dbReference type="Proteomes" id="UP000314294"/>
    </source>
</evidence>
<feature type="compositionally biased region" description="Basic and acidic residues" evidence="1">
    <location>
        <begin position="84"/>
        <end position="93"/>
    </location>
</feature>